<name>A0ACB8RWP7_9AGAM</name>
<sequence>MSAIYRGIVYEDRISRHAPHVGACRTPATLPCSEKLSLAGSEPEVELLKSKEDIARASITEDEAMRHDPVFTYAFDPPDMKNSWWHGVFMKAYRTRQARVLKYKAELDQAFQVYHGDAIAVL</sequence>
<proteinExistence type="predicted"/>
<dbReference type="Proteomes" id="UP000814033">
    <property type="component" value="Unassembled WGS sequence"/>
</dbReference>
<evidence type="ECO:0000313" key="2">
    <source>
        <dbReference type="Proteomes" id="UP000814033"/>
    </source>
</evidence>
<reference evidence="1" key="2">
    <citation type="journal article" date="2022" name="New Phytol.">
        <title>Evolutionary transition to the ectomycorrhizal habit in the genomes of a hyperdiverse lineage of mushroom-forming fungi.</title>
        <authorList>
            <person name="Looney B."/>
            <person name="Miyauchi S."/>
            <person name="Morin E."/>
            <person name="Drula E."/>
            <person name="Courty P.E."/>
            <person name="Kohler A."/>
            <person name="Kuo A."/>
            <person name="LaButti K."/>
            <person name="Pangilinan J."/>
            <person name="Lipzen A."/>
            <person name="Riley R."/>
            <person name="Andreopoulos W."/>
            <person name="He G."/>
            <person name="Johnson J."/>
            <person name="Nolan M."/>
            <person name="Tritt A."/>
            <person name="Barry K.W."/>
            <person name="Grigoriev I.V."/>
            <person name="Nagy L.G."/>
            <person name="Hibbett D."/>
            <person name="Henrissat B."/>
            <person name="Matheny P.B."/>
            <person name="Labbe J."/>
            <person name="Martin F.M."/>
        </authorList>
    </citation>
    <scope>NUCLEOTIDE SEQUENCE</scope>
    <source>
        <strain evidence="1">FP105234-sp</strain>
    </source>
</reference>
<accession>A0ACB8RWP7</accession>
<keyword evidence="2" id="KW-1185">Reference proteome</keyword>
<organism evidence="1 2">
    <name type="scientific">Auriscalpium vulgare</name>
    <dbReference type="NCBI Taxonomy" id="40419"/>
    <lineage>
        <taxon>Eukaryota</taxon>
        <taxon>Fungi</taxon>
        <taxon>Dikarya</taxon>
        <taxon>Basidiomycota</taxon>
        <taxon>Agaricomycotina</taxon>
        <taxon>Agaricomycetes</taxon>
        <taxon>Russulales</taxon>
        <taxon>Auriscalpiaceae</taxon>
        <taxon>Auriscalpium</taxon>
    </lineage>
</organism>
<gene>
    <name evidence="1" type="ORF">FA95DRAFT_1558419</name>
</gene>
<reference evidence="1" key="1">
    <citation type="submission" date="2021-02" db="EMBL/GenBank/DDBJ databases">
        <authorList>
            <consortium name="DOE Joint Genome Institute"/>
            <person name="Ahrendt S."/>
            <person name="Looney B.P."/>
            <person name="Miyauchi S."/>
            <person name="Morin E."/>
            <person name="Drula E."/>
            <person name="Courty P.E."/>
            <person name="Chicoki N."/>
            <person name="Fauchery L."/>
            <person name="Kohler A."/>
            <person name="Kuo A."/>
            <person name="Labutti K."/>
            <person name="Pangilinan J."/>
            <person name="Lipzen A."/>
            <person name="Riley R."/>
            <person name="Andreopoulos W."/>
            <person name="He G."/>
            <person name="Johnson J."/>
            <person name="Barry K.W."/>
            <person name="Grigoriev I.V."/>
            <person name="Nagy L."/>
            <person name="Hibbett D."/>
            <person name="Henrissat B."/>
            <person name="Matheny P.B."/>
            <person name="Labbe J."/>
            <person name="Martin F."/>
        </authorList>
    </citation>
    <scope>NUCLEOTIDE SEQUENCE</scope>
    <source>
        <strain evidence="1">FP105234-sp</strain>
    </source>
</reference>
<protein>
    <submittedName>
        <fullName evidence="1">Uncharacterized protein</fullName>
    </submittedName>
</protein>
<evidence type="ECO:0000313" key="1">
    <source>
        <dbReference type="EMBL" id="KAI0048030.1"/>
    </source>
</evidence>
<comment type="caution">
    <text evidence="1">The sequence shown here is derived from an EMBL/GenBank/DDBJ whole genome shotgun (WGS) entry which is preliminary data.</text>
</comment>
<dbReference type="EMBL" id="MU275893">
    <property type="protein sequence ID" value="KAI0048030.1"/>
    <property type="molecule type" value="Genomic_DNA"/>
</dbReference>